<feature type="region of interest" description="Disordered" evidence="1">
    <location>
        <begin position="73"/>
        <end position="100"/>
    </location>
</feature>
<dbReference type="Proteomes" id="UP001642484">
    <property type="component" value="Unassembled WGS sequence"/>
</dbReference>
<feature type="non-terminal residue" evidence="2">
    <location>
        <position position="1"/>
    </location>
</feature>
<sequence length="100" mass="10786">DVPKKASKAAAKPAAAKPAPKALLKDKPSSSKTSGQEASKEALTEQEQKTDTAAPLHLDQDLVLLKKSDDELEHVKEGSQKKKKAQNKKNVIPASEWFQG</sequence>
<reference evidence="2 3" key="1">
    <citation type="submission" date="2024-02" db="EMBL/GenBank/DDBJ databases">
        <authorList>
            <person name="Chen Y."/>
            <person name="Shah S."/>
            <person name="Dougan E. K."/>
            <person name="Thang M."/>
            <person name="Chan C."/>
        </authorList>
    </citation>
    <scope>NUCLEOTIDE SEQUENCE [LARGE SCALE GENOMIC DNA]</scope>
</reference>
<feature type="compositionally biased region" description="Low complexity" evidence="1">
    <location>
        <begin position="8"/>
        <end position="22"/>
    </location>
</feature>
<evidence type="ECO:0000313" key="2">
    <source>
        <dbReference type="EMBL" id="CAK9059759.1"/>
    </source>
</evidence>
<evidence type="ECO:0000256" key="1">
    <source>
        <dbReference type="SAM" id="MobiDB-lite"/>
    </source>
</evidence>
<evidence type="ECO:0000313" key="3">
    <source>
        <dbReference type="Proteomes" id="UP001642484"/>
    </source>
</evidence>
<protein>
    <submittedName>
        <fullName evidence="2">Uncharacterized protein</fullName>
    </submittedName>
</protein>
<keyword evidence="3" id="KW-1185">Reference proteome</keyword>
<feature type="compositionally biased region" description="Basic and acidic residues" evidence="1">
    <location>
        <begin position="38"/>
        <end position="50"/>
    </location>
</feature>
<name>A0ABP0N833_9DINO</name>
<gene>
    <name evidence="2" type="ORF">CCMP2556_LOCUS29410</name>
</gene>
<dbReference type="EMBL" id="CAXAMN010021458">
    <property type="protein sequence ID" value="CAK9059759.1"/>
    <property type="molecule type" value="Genomic_DNA"/>
</dbReference>
<accession>A0ABP0N833</accession>
<organism evidence="2 3">
    <name type="scientific">Durusdinium trenchii</name>
    <dbReference type="NCBI Taxonomy" id="1381693"/>
    <lineage>
        <taxon>Eukaryota</taxon>
        <taxon>Sar</taxon>
        <taxon>Alveolata</taxon>
        <taxon>Dinophyceae</taxon>
        <taxon>Suessiales</taxon>
        <taxon>Symbiodiniaceae</taxon>
        <taxon>Durusdinium</taxon>
    </lineage>
</organism>
<comment type="caution">
    <text evidence="2">The sequence shown here is derived from an EMBL/GenBank/DDBJ whole genome shotgun (WGS) entry which is preliminary data.</text>
</comment>
<feature type="region of interest" description="Disordered" evidence="1">
    <location>
        <begin position="1"/>
        <end position="60"/>
    </location>
</feature>
<proteinExistence type="predicted"/>